<evidence type="ECO:0000256" key="4">
    <source>
        <dbReference type="ARBA" id="ARBA00022730"/>
    </source>
</evidence>
<dbReference type="EMBL" id="BA000048">
    <property type="protein sequence ID" value="BAJ50019.1"/>
    <property type="molecule type" value="Genomic_DNA"/>
</dbReference>
<dbReference type="InterPro" id="IPR023674">
    <property type="entry name" value="Ribosomal_uL1-like"/>
</dbReference>
<evidence type="ECO:0000313" key="14">
    <source>
        <dbReference type="EMBL" id="BAJ50019.1"/>
    </source>
</evidence>
<dbReference type="AlphaFoldDB" id="E6N4E5"/>
<dbReference type="PANTHER" id="PTHR36427">
    <property type="entry name" value="54S RIBOSOMAL PROTEIN L1, MITOCHONDRIAL"/>
    <property type="match status" value="1"/>
</dbReference>
<evidence type="ECO:0000313" key="13">
    <source>
        <dbReference type="EMBL" id="BAJ49116.1"/>
    </source>
</evidence>
<dbReference type="GO" id="GO:0000049">
    <property type="term" value="F:tRNA binding"/>
    <property type="evidence" value="ECO:0007669"/>
    <property type="project" value="UniProtKB-KW"/>
</dbReference>
<accession>E6N4E5</accession>
<dbReference type="EMBL" id="AP011882">
    <property type="protein sequence ID" value="BAJ49099.1"/>
    <property type="molecule type" value="Genomic_DNA"/>
</dbReference>
<dbReference type="Pfam" id="PF00687">
    <property type="entry name" value="Ribosomal_L1"/>
    <property type="match status" value="1"/>
</dbReference>
<dbReference type="InterPro" id="IPR023669">
    <property type="entry name" value="Ribosomal_uL1_arc"/>
</dbReference>
<dbReference type="CDD" id="cd00403">
    <property type="entry name" value="Ribosomal_L1"/>
    <property type="match status" value="1"/>
</dbReference>
<dbReference type="EMBL" id="AP011883">
    <property type="protein sequence ID" value="BAJ49116.1"/>
    <property type="molecule type" value="Genomic_DNA"/>
</dbReference>
<reference evidence="11 15" key="1">
    <citation type="journal article" date="2005" name="Environ. Microbiol.">
        <title>Genetic and functional properties of uncultivated thermophilic crenarchaeotes from a subsurface gold mine as revealed by analysis of genome fragments.</title>
        <authorList>
            <person name="Nunoura T."/>
            <person name="Hirayama H."/>
            <person name="Takami H."/>
            <person name="Oida H."/>
            <person name="Nishi S."/>
            <person name="Shimamura S."/>
            <person name="Suzuki Y."/>
            <person name="Inagaki F."/>
            <person name="Takai K."/>
            <person name="Nealson K.H."/>
            <person name="Horikoshi K."/>
        </authorList>
    </citation>
    <scope>NUCLEOTIDE SEQUENCE [LARGE SCALE GENOMIC DNA]</scope>
</reference>
<organism evidence="11 15">
    <name type="scientific">Caldiarchaeum subterraneum</name>
    <dbReference type="NCBI Taxonomy" id="311458"/>
    <lineage>
        <taxon>Archaea</taxon>
        <taxon>Nitrososphaerota</taxon>
        <taxon>Candidatus Caldarchaeales</taxon>
        <taxon>Candidatus Caldarchaeaceae</taxon>
        <taxon>Candidatus Caldarchaeum</taxon>
    </lineage>
</organism>
<reference evidence="11 15" key="2">
    <citation type="journal article" date="2011" name="Nucleic Acids Res.">
        <title>Insights into the evolution of Archaea and eukaryotic protein modifier systems revealed by the genome of a novel archaeal group.</title>
        <authorList>
            <person name="Nunoura T."/>
            <person name="Takaki Y."/>
            <person name="Kakuta J."/>
            <person name="Nishi S."/>
            <person name="Sugahara J."/>
            <person name="Kazama H."/>
            <person name="Chee G."/>
            <person name="Hattori M."/>
            <person name="Kanai A."/>
            <person name="Atomi H."/>
            <person name="Takai K."/>
            <person name="Takami H."/>
        </authorList>
    </citation>
    <scope>NUCLEOTIDE SEQUENCE [LARGE SCALE GENOMIC DNA]</scope>
</reference>
<proteinExistence type="inferred from homology"/>
<dbReference type="NCBIfam" id="NF003244">
    <property type="entry name" value="PRK04203.1"/>
    <property type="match status" value="1"/>
</dbReference>
<evidence type="ECO:0000256" key="6">
    <source>
        <dbReference type="ARBA" id="ARBA00022884"/>
    </source>
</evidence>
<dbReference type="InterPro" id="IPR016095">
    <property type="entry name" value="Ribosomal_uL1_3-a/b-sand"/>
</dbReference>
<comment type="function">
    <text evidence="10">Binds directly to 23S rRNA. Probably involved in E site tRNA release.</text>
</comment>
<keyword evidence="5 10" id="KW-0810">Translation regulation</keyword>
<dbReference type="Gene3D" id="3.40.50.790">
    <property type="match status" value="1"/>
</dbReference>
<dbReference type="Proteomes" id="UP000008120">
    <property type="component" value="Chromosome"/>
</dbReference>
<evidence type="ECO:0000313" key="12">
    <source>
        <dbReference type="EMBL" id="BAJ49099.1"/>
    </source>
</evidence>
<keyword evidence="2 10" id="KW-0678">Repressor</keyword>
<evidence type="ECO:0000313" key="15">
    <source>
        <dbReference type="Proteomes" id="UP000008120"/>
    </source>
</evidence>
<dbReference type="InterPro" id="IPR028364">
    <property type="entry name" value="Ribosomal_uL1/biogenesis"/>
</dbReference>
<comment type="subunit">
    <text evidence="10">Part of the 50S ribosomal subunit.</text>
</comment>
<dbReference type="PIRSF" id="PIRSF002155">
    <property type="entry name" value="Ribosomal_L1"/>
    <property type="match status" value="1"/>
</dbReference>
<keyword evidence="4 10" id="KW-0699">rRNA-binding</keyword>
<sequence length="218" mass="24014">MRSELAKTVEALKKAKQNRKNTKFKQSVELVINVTGVDLTKPQNRFSEVIELPNDLGRKRRKILVIASGNLALEASKTPGVARVIQKEELEALVGRKKEAKKIAAEYDFVLVEPALVGLAARVLGAALGARGKTPIPIPPGSDIQKLVKRYENSVVATLRKSPQVACLVGVEEDPDEKIAENVETVLNRVVEKLEKKRRNIASVYVKTTMGKPVKVEF</sequence>
<evidence type="ECO:0000256" key="7">
    <source>
        <dbReference type="ARBA" id="ARBA00022980"/>
    </source>
</evidence>
<keyword evidence="8 10" id="KW-0687">Ribonucleoprotein</keyword>
<dbReference type="HAMAP" id="MF_01318_A">
    <property type="entry name" value="Ribosomal_uL1_A"/>
    <property type="match status" value="1"/>
</dbReference>
<gene>
    <name evidence="10" type="primary">rpl1</name>
    <name evidence="14" type="ORF">CSUB_C0156</name>
    <name evidence="12" type="ORF">HGMM_F32H09C38</name>
    <name evidence="11" type="ORF">HGMM_F42C08C17</name>
    <name evidence="13" type="ORF">HGMM_F43G04C17</name>
</gene>
<dbReference type="InterPro" id="IPR002143">
    <property type="entry name" value="Ribosomal_uL1"/>
</dbReference>
<evidence type="ECO:0000256" key="3">
    <source>
        <dbReference type="ARBA" id="ARBA00022555"/>
    </source>
</evidence>
<dbReference type="SUPFAM" id="SSF56808">
    <property type="entry name" value="Ribosomal protein L1"/>
    <property type="match status" value="1"/>
</dbReference>
<dbReference type="GO" id="GO:0006417">
    <property type="term" value="P:regulation of translation"/>
    <property type="evidence" value="ECO:0007669"/>
    <property type="project" value="UniProtKB-KW"/>
</dbReference>
<dbReference type="GO" id="GO:0006412">
    <property type="term" value="P:translation"/>
    <property type="evidence" value="ECO:0007669"/>
    <property type="project" value="UniProtKB-UniRule"/>
</dbReference>
<dbReference type="GO" id="GO:0015934">
    <property type="term" value="C:large ribosomal subunit"/>
    <property type="evidence" value="ECO:0007669"/>
    <property type="project" value="InterPro"/>
</dbReference>
<comment type="similarity">
    <text evidence="1 10">Belongs to the universal ribosomal protein uL1 family.</text>
</comment>
<evidence type="ECO:0000256" key="8">
    <source>
        <dbReference type="ARBA" id="ARBA00023274"/>
    </source>
</evidence>
<dbReference type="GO" id="GO:0003735">
    <property type="term" value="F:structural constituent of ribosome"/>
    <property type="evidence" value="ECO:0007669"/>
    <property type="project" value="InterPro"/>
</dbReference>
<evidence type="ECO:0000256" key="1">
    <source>
        <dbReference type="ARBA" id="ARBA00010531"/>
    </source>
</evidence>
<dbReference type="KEGG" id="csu:CSUB_C0156"/>
<keyword evidence="7 10" id="KW-0689">Ribosomal protein</keyword>
<protein>
    <recommendedName>
        <fullName evidence="10">Large ribosomal subunit protein uL1</fullName>
    </recommendedName>
</protein>
<evidence type="ECO:0000313" key="11">
    <source>
        <dbReference type="EMBL" id="BAJ47164.1"/>
    </source>
</evidence>
<dbReference type="PANTHER" id="PTHR36427:SF3">
    <property type="entry name" value="LARGE RIBOSOMAL SUBUNIT PROTEIN UL1M"/>
    <property type="match status" value="1"/>
</dbReference>
<keyword evidence="3 10" id="KW-0820">tRNA-binding</keyword>
<evidence type="ECO:0000256" key="10">
    <source>
        <dbReference type="HAMAP-Rule" id="MF_01318"/>
    </source>
</evidence>
<evidence type="ECO:0000256" key="5">
    <source>
        <dbReference type="ARBA" id="ARBA00022845"/>
    </source>
</evidence>
<evidence type="ECO:0000256" key="9">
    <source>
        <dbReference type="ARBA" id="ARBA00045545"/>
    </source>
</evidence>
<name>E6N4E5_CALS0</name>
<evidence type="ECO:0000256" key="2">
    <source>
        <dbReference type="ARBA" id="ARBA00022491"/>
    </source>
</evidence>
<comment type="function">
    <text evidence="10">Protein L1 is also a translational repressor protein, it controls the translation of its operon by binding to its mRNA.</text>
</comment>
<dbReference type="Gene3D" id="3.30.190.20">
    <property type="match status" value="1"/>
</dbReference>
<dbReference type="GO" id="GO:0019843">
    <property type="term" value="F:rRNA binding"/>
    <property type="evidence" value="ECO:0007669"/>
    <property type="project" value="UniProtKB-UniRule"/>
</dbReference>
<keyword evidence="6 10" id="KW-0694">RNA-binding</keyword>
<comment type="function">
    <text evidence="9">Probably involved in E site tRNA release. Binds directly to 23S rRNA.</text>
</comment>
<dbReference type="EMBL" id="AP011829">
    <property type="protein sequence ID" value="BAJ47164.1"/>
    <property type="molecule type" value="Genomic_DNA"/>
</dbReference>
<dbReference type="STRING" id="311458.CSUB_C0156"/>